<organism evidence="1">
    <name type="scientific">Setaria italica</name>
    <name type="common">Foxtail millet</name>
    <name type="synonym">Panicum italicum</name>
    <dbReference type="NCBI Taxonomy" id="4555"/>
    <lineage>
        <taxon>Eukaryota</taxon>
        <taxon>Viridiplantae</taxon>
        <taxon>Streptophyta</taxon>
        <taxon>Embryophyta</taxon>
        <taxon>Tracheophyta</taxon>
        <taxon>Spermatophyta</taxon>
        <taxon>Magnoliopsida</taxon>
        <taxon>Liliopsida</taxon>
        <taxon>Poales</taxon>
        <taxon>Poaceae</taxon>
        <taxon>PACMAD clade</taxon>
        <taxon>Panicoideae</taxon>
        <taxon>Panicodae</taxon>
        <taxon>Paniceae</taxon>
        <taxon>Cenchrinae</taxon>
        <taxon>Setaria</taxon>
    </lineage>
</organism>
<evidence type="ECO:0000313" key="1">
    <source>
        <dbReference type="EMBL" id="RCV06189.1"/>
    </source>
</evidence>
<reference evidence="1" key="2">
    <citation type="submission" date="2015-07" db="EMBL/GenBank/DDBJ databases">
        <authorList>
            <person name="Noorani M."/>
        </authorList>
    </citation>
    <scope>NUCLEOTIDE SEQUENCE</scope>
    <source>
        <strain evidence="1">Yugu1</strain>
    </source>
</reference>
<name>A0A368PKL2_SETIT</name>
<gene>
    <name evidence="1" type="ORF">SETIT_1G143500v2</name>
</gene>
<dbReference type="EMBL" id="CM003528">
    <property type="protein sequence ID" value="RCV06189.1"/>
    <property type="molecule type" value="Genomic_DNA"/>
</dbReference>
<proteinExistence type="predicted"/>
<accession>A0A368PKL2</accession>
<protein>
    <submittedName>
        <fullName evidence="1">Uncharacterized protein</fullName>
    </submittedName>
</protein>
<sequence length="32" mass="3394">MLGKGCSGSSSHTKIPKGKILVFSIFSNLRCP</sequence>
<dbReference type="AlphaFoldDB" id="A0A368PKL2"/>
<reference evidence="1" key="1">
    <citation type="journal article" date="2012" name="Nat. Biotechnol.">
        <title>Reference genome sequence of the model plant Setaria.</title>
        <authorList>
            <person name="Bennetzen J.L."/>
            <person name="Schmutz J."/>
            <person name="Wang H."/>
            <person name="Percifield R."/>
            <person name="Hawkins J."/>
            <person name="Pontaroli A.C."/>
            <person name="Estep M."/>
            <person name="Feng L."/>
            <person name="Vaughn J.N."/>
            <person name="Grimwood J."/>
            <person name="Jenkins J."/>
            <person name="Barry K."/>
            <person name="Lindquist E."/>
            <person name="Hellsten U."/>
            <person name="Deshpande S."/>
            <person name="Wang X."/>
            <person name="Wu X."/>
            <person name="Mitros T."/>
            <person name="Triplett J."/>
            <person name="Yang X."/>
            <person name="Ye C.Y."/>
            <person name="Mauro-Herrera M."/>
            <person name="Wang L."/>
            <person name="Li P."/>
            <person name="Sharma M."/>
            <person name="Sharma R."/>
            <person name="Ronald P.C."/>
            <person name="Panaud O."/>
            <person name="Kellogg E.A."/>
            <person name="Brutnell T.P."/>
            <person name="Doust A.N."/>
            <person name="Tuskan G.A."/>
            <person name="Rokhsar D."/>
            <person name="Devos K.M."/>
        </authorList>
    </citation>
    <scope>NUCLEOTIDE SEQUENCE [LARGE SCALE GENOMIC DNA]</scope>
    <source>
        <strain evidence="1">Yugu1</strain>
    </source>
</reference>